<reference evidence="2 3" key="1">
    <citation type="journal article" date="2017" name="Curr. Biol.">
        <title>Genome architecture and evolution of a unichromosomal asexual nematode.</title>
        <authorList>
            <person name="Fradin H."/>
            <person name="Zegar C."/>
            <person name="Gutwein M."/>
            <person name="Lucas J."/>
            <person name="Kovtun M."/>
            <person name="Corcoran D."/>
            <person name="Baugh L.R."/>
            <person name="Kiontke K."/>
            <person name="Gunsalus K."/>
            <person name="Fitch D.H."/>
            <person name="Piano F."/>
        </authorList>
    </citation>
    <scope>NUCLEOTIDE SEQUENCE [LARGE SCALE GENOMIC DNA]</scope>
    <source>
        <strain evidence="2">PF1309</strain>
    </source>
</reference>
<protein>
    <recommendedName>
        <fullName evidence="4">Microtubule-associated protein Jupiter</fullName>
    </recommendedName>
</protein>
<proteinExistence type="predicted"/>
<feature type="region of interest" description="Disordered" evidence="1">
    <location>
        <begin position="1"/>
        <end position="138"/>
    </location>
</feature>
<keyword evidence="3" id="KW-1185">Reference proteome</keyword>
<accession>A0A2A2JBM6</accession>
<evidence type="ECO:0000313" key="3">
    <source>
        <dbReference type="Proteomes" id="UP000218231"/>
    </source>
</evidence>
<evidence type="ECO:0008006" key="4">
    <source>
        <dbReference type="Google" id="ProtNLM"/>
    </source>
</evidence>
<evidence type="ECO:0000256" key="1">
    <source>
        <dbReference type="SAM" id="MobiDB-lite"/>
    </source>
</evidence>
<sequence>MSSASIGVGSSRKPAAGEQSAYFGVGKQSTGGGEETSKMGSASMRGGSATNSNSQSRGGTNSNVQMHSADVSVTYVDSGSAEEEEKETNPAPAEKAAPMPIPFASGLPSPKQTTDQKLPSQAGRTAENYPEGFSWGRD</sequence>
<dbReference type="EMBL" id="LIAE01010542">
    <property type="protein sequence ID" value="PAV59178.1"/>
    <property type="molecule type" value="Genomic_DNA"/>
</dbReference>
<name>A0A2A2JBM6_9BILA</name>
<feature type="compositionally biased region" description="Polar residues" evidence="1">
    <location>
        <begin position="48"/>
        <end position="66"/>
    </location>
</feature>
<dbReference type="AlphaFoldDB" id="A0A2A2JBM6"/>
<gene>
    <name evidence="2" type="ORF">WR25_24603</name>
</gene>
<feature type="compositionally biased region" description="Polar residues" evidence="1">
    <location>
        <begin position="110"/>
        <end position="123"/>
    </location>
</feature>
<organism evidence="2 3">
    <name type="scientific">Diploscapter pachys</name>
    <dbReference type="NCBI Taxonomy" id="2018661"/>
    <lineage>
        <taxon>Eukaryota</taxon>
        <taxon>Metazoa</taxon>
        <taxon>Ecdysozoa</taxon>
        <taxon>Nematoda</taxon>
        <taxon>Chromadorea</taxon>
        <taxon>Rhabditida</taxon>
        <taxon>Rhabditina</taxon>
        <taxon>Rhabditomorpha</taxon>
        <taxon>Rhabditoidea</taxon>
        <taxon>Rhabditidae</taxon>
        <taxon>Diploscapter</taxon>
    </lineage>
</organism>
<comment type="caution">
    <text evidence="2">The sequence shown here is derived from an EMBL/GenBank/DDBJ whole genome shotgun (WGS) entry which is preliminary data.</text>
</comment>
<evidence type="ECO:0000313" key="2">
    <source>
        <dbReference type="EMBL" id="PAV59178.1"/>
    </source>
</evidence>
<dbReference type="Proteomes" id="UP000218231">
    <property type="component" value="Unassembled WGS sequence"/>
</dbReference>